<accession>A0A949WGS7</accession>
<protein>
    <submittedName>
        <fullName evidence="2">Primosomal replication protein</fullName>
    </submittedName>
</protein>
<reference evidence="2 4" key="1">
    <citation type="journal article" date="2021" name="Mol. Ecol.">
        <title>Polar bear-adapted Ursidibacter maritimus are remarkably conserved after generations in captivity.</title>
        <authorList>
            <person name="Espinosa-Gongora C."/>
            <person name="Hansen M.J."/>
            <person name="Bertelsen M.F."/>
            <person name="Bojesen A.M."/>
        </authorList>
    </citation>
    <scope>NUCLEOTIDE SEQUENCE</scope>
    <source>
        <strain evidence="2">Pb43105x</strain>
        <strain evidence="1 4">Pb43106</strain>
    </source>
</reference>
<comment type="caution">
    <text evidence="2">The sequence shown here is derived from an EMBL/GenBank/DDBJ whole genome shotgun (WGS) entry which is preliminary data.</text>
</comment>
<dbReference type="AlphaFoldDB" id="A0A949WGS7"/>
<dbReference type="Proteomes" id="UP001196379">
    <property type="component" value="Unassembled WGS sequence"/>
</dbReference>
<evidence type="ECO:0000313" key="4">
    <source>
        <dbReference type="Proteomes" id="UP001196379"/>
    </source>
</evidence>
<name>A0A949WGS7_9PAST</name>
<organism evidence="2 3">
    <name type="scientific">Ursidibacter maritimus</name>
    <dbReference type="NCBI Taxonomy" id="1331689"/>
    <lineage>
        <taxon>Bacteria</taxon>
        <taxon>Pseudomonadati</taxon>
        <taxon>Pseudomonadota</taxon>
        <taxon>Gammaproteobacteria</taxon>
        <taxon>Pasteurellales</taxon>
        <taxon>Pasteurellaceae</taxon>
        <taxon>Ursidibacter</taxon>
    </lineage>
</organism>
<proteinExistence type="predicted"/>
<dbReference type="EMBL" id="JABUMC010000019">
    <property type="protein sequence ID" value="MBV6547305.1"/>
    <property type="molecule type" value="Genomic_DNA"/>
</dbReference>
<sequence>MTDFTLAIQQQCQIFSPFLANKVEISSDIFTLSKGKVSDFVQEILHTCELINQQSNLSYVEIYTQRLVQQFDTLKKVVDRCCQVESESAPHFKSKYRFAKNLHKLPASQQIIEYQKIHRALNEKLSWLFELNHQTVDVQKKLSIQTQIKETEYRIQKCLEKLAELND</sequence>
<dbReference type="OrthoDB" id="5690713at2"/>
<dbReference type="RefSeq" id="WP_157403185.1">
    <property type="nucleotide sequence ID" value="NZ_JABULY010000001.1"/>
</dbReference>
<dbReference type="Pfam" id="PF07445">
    <property type="entry name" value="PriC"/>
    <property type="match status" value="1"/>
</dbReference>
<evidence type="ECO:0000313" key="3">
    <source>
        <dbReference type="Proteomes" id="UP000732858"/>
    </source>
</evidence>
<dbReference type="EMBL" id="JABULY010000001">
    <property type="protein sequence ID" value="MBV6531128.1"/>
    <property type="molecule type" value="Genomic_DNA"/>
</dbReference>
<dbReference type="GeneID" id="65549058"/>
<evidence type="ECO:0000313" key="1">
    <source>
        <dbReference type="EMBL" id="MBV6531128.1"/>
    </source>
</evidence>
<dbReference type="InterPro" id="IPR010890">
    <property type="entry name" value="PriC"/>
</dbReference>
<keyword evidence="4" id="KW-1185">Reference proteome</keyword>
<gene>
    <name evidence="1" type="ORF">HT657_03020</name>
    <name evidence="2" type="ORF">HT672_08445</name>
</gene>
<evidence type="ECO:0000313" key="2">
    <source>
        <dbReference type="EMBL" id="MBV6547305.1"/>
    </source>
</evidence>
<dbReference type="Proteomes" id="UP000732858">
    <property type="component" value="Unassembled WGS sequence"/>
</dbReference>